<accession>A0ABR9GZ72</accession>
<organism evidence="1 2">
    <name type="scientific">Desulfomicrobium macestii</name>
    <dbReference type="NCBI Taxonomy" id="90731"/>
    <lineage>
        <taxon>Bacteria</taxon>
        <taxon>Pseudomonadati</taxon>
        <taxon>Thermodesulfobacteriota</taxon>
        <taxon>Desulfovibrionia</taxon>
        <taxon>Desulfovibrionales</taxon>
        <taxon>Desulfomicrobiaceae</taxon>
        <taxon>Desulfomicrobium</taxon>
    </lineage>
</organism>
<gene>
    <name evidence="1" type="ORF">H4684_000386</name>
</gene>
<name>A0ABR9GZ72_9BACT</name>
<keyword evidence="2" id="KW-1185">Reference proteome</keyword>
<reference evidence="1 2" key="1">
    <citation type="submission" date="2020-10" db="EMBL/GenBank/DDBJ databases">
        <title>Genomic Encyclopedia of Type Strains, Phase IV (KMG-IV): sequencing the most valuable type-strain genomes for metagenomic binning, comparative biology and taxonomic classification.</title>
        <authorList>
            <person name="Goeker M."/>
        </authorList>
    </citation>
    <scope>NUCLEOTIDE SEQUENCE [LARGE SCALE GENOMIC DNA]</scope>
    <source>
        <strain evidence="1 2">DSM 4194</strain>
    </source>
</reference>
<dbReference type="Proteomes" id="UP000639010">
    <property type="component" value="Unassembled WGS sequence"/>
</dbReference>
<dbReference type="EMBL" id="JADBGG010000002">
    <property type="protein sequence ID" value="MBE1423765.1"/>
    <property type="molecule type" value="Genomic_DNA"/>
</dbReference>
<dbReference type="RefSeq" id="WP_092189164.1">
    <property type="nucleotide sequence ID" value="NZ_JADBGG010000002.1"/>
</dbReference>
<comment type="caution">
    <text evidence="1">The sequence shown here is derived from an EMBL/GenBank/DDBJ whole genome shotgun (WGS) entry which is preliminary data.</text>
</comment>
<sequence>MVANLALRQLSAPSSAEAASTGISASLIRRGFAEKSARCREQEQKRPVTVTGRDYLVFKKQGFSSTSE</sequence>
<proteinExistence type="predicted"/>
<protein>
    <submittedName>
        <fullName evidence="1">Uncharacterized protein</fullName>
    </submittedName>
</protein>
<evidence type="ECO:0000313" key="1">
    <source>
        <dbReference type="EMBL" id="MBE1423765.1"/>
    </source>
</evidence>
<evidence type="ECO:0000313" key="2">
    <source>
        <dbReference type="Proteomes" id="UP000639010"/>
    </source>
</evidence>